<evidence type="ECO:0000259" key="3">
    <source>
        <dbReference type="SMART" id="SM00062"/>
    </source>
</evidence>
<feature type="chain" id="PRO_5032954341" evidence="2">
    <location>
        <begin position="29"/>
        <end position="336"/>
    </location>
</feature>
<dbReference type="Proteomes" id="UP000551501">
    <property type="component" value="Unassembled WGS sequence"/>
</dbReference>
<keyword evidence="5" id="KW-1185">Reference proteome</keyword>
<dbReference type="PANTHER" id="PTHR35936:SF17">
    <property type="entry name" value="ARGININE-BINDING EXTRACELLULAR PROTEIN ARTP"/>
    <property type="match status" value="1"/>
</dbReference>
<evidence type="ECO:0000313" key="5">
    <source>
        <dbReference type="Proteomes" id="UP000551501"/>
    </source>
</evidence>
<dbReference type="AlphaFoldDB" id="A0A840FAZ0"/>
<dbReference type="Pfam" id="PF00497">
    <property type="entry name" value="SBP_bac_3"/>
    <property type="match status" value="1"/>
</dbReference>
<evidence type="ECO:0000313" key="4">
    <source>
        <dbReference type="EMBL" id="MBB4136667.1"/>
    </source>
</evidence>
<proteinExistence type="predicted"/>
<dbReference type="RefSeq" id="WP_183371623.1">
    <property type="nucleotide sequence ID" value="NZ_BAABHL010000041.1"/>
</dbReference>
<dbReference type="EMBL" id="JACIFP010000001">
    <property type="protein sequence ID" value="MBB4136667.1"/>
    <property type="molecule type" value="Genomic_DNA"/>
</dbReference>
<gene>
    <name evidence="4" type="ORF">BKA16_003219</name>
</gene>
<feature type="domain" description="Solute-binding protein family 3/N-terminal" evidence="3">
    <location>
        <begin position="79"/>
        <end position="318"/>
    </location>
</feature>
<dbReference type="PROSITE" id="PS51257">
    <property type="entry name" value="PROKAR_LIPOPROTEIN"/>
    <property type="match status" value="1"/>
</dbReference>
<organism evidence="4 5">
    <name type="scientific">Gordonia humi</name>
    <dbReference type="NCBI Taxonomy" id="686429"/>
    <lineage>
        <taxon>Bacteria</taxon>
        <taxon>Bacillati</taxon>
        <taxon>Actinomycetota</taxon>
        <taxon>Actinomycetes</taxon>
        <taxon>Mycobacteriales</taxon>
        <taxon>Gordoniaceae</taxon>
        <taxon>Gordonia</taxon>
    </lineage>
</organism>
<evidence type="ECO:0000256" key="2">
    <source>
        <dbReference type="SAM" id="SignalP"/>
    </source>
</evidence>
<reference evidence="4 5" key="1">
    <citation type="submission" date="2020-08" db="EMBL/GenBank/DDBJ databases">
        <title>Sequencing the genomes of 1000 actinobacteria strains.</title>
        <authorList>
            <person name="Klenk H.-P."/>
        </authorList>
    </citation>
    <scope>NUCLEOTIDE SEQUENCE [LARGE SCALE GENOMIC DNA]</scope>
    <source>
        <strain evidence="4 5">DSM 45298</strain>
    </source>
</reference>
<dbReference type="SUPFAM" id="SSF53850">
    <property type="entry name" value="Periplasmic binding protein-like II"/>
    <property type="match status" value="1"/>
</dbReference>
<dbReference type="SMART" id="SM00062">
    <property type="entry name" value="PBPb"/>
    <property type="match status" value="1"/>
</dbReference>
<name>A0A840FAZ0_9ACTN</name>
<dbReference type="Gene3D" id="3.40.190.10">
    <property type="entry name" value="Periplasmic binding protein-like II"/>
    <property type="match status" value="2"/>
</dbReference>
<keyword evidence="1 2" id="KW-0732">Signal</keyword>
<feature type="signal peptide" evidence="2">
    <location>
        <begin position="1"/>
        <end position="28"/>
    </location>
</feature>
<protein>
    <submittedName>
        <fullName evidence="4">Polar amino acid transport system substrate-binding protein</fullName>
    </submittedName>
</protein>
<sequence>MSTRHLRAARRTAALVVVAATLVTGATACSSSDSADAAPAGSVRIGAASNGAADPVTLKVDEQTSISAELPEAVRDSGELTVGLGILPAGSPPLGYVGDDGTTQTGSEPDLTRLIAAVLGLKPQFTAYTWENLFVGIDSGKVDVGATNITVTEERKDKYDFATYRKDQLALETAADRTWTFDGDYHVLAGKKIGVGAGTNQERILLEWQSRLRSVGKDLEVKYFADANSYYLALNSGQIDAYLGPNPASAYHVRQTASGPNPTRIAGTYSGAGASLQGLIAVTTKKDSGLAKPIADAIDYLIANGQYADWLKAWNLSSEAVTESLVNPPGLPRTNA</sequence>
<evidence type="ECO:0000256" key="1">
    <source>
        <dbReference type="ARBA" id="ARBA00022729"/>
    </source>
</evidence>
<dbReference type="PANTHER" id="PTHR35936">
    <property type="entry name" value="MEMBRANE-BOUND LYTIC MUREIN TRANSGLYCOSYLASE F"/>
    <property type="match status" value="1"/>
</dbReference>
<dbReference type="InterPro" id="IPR001638">
    <property type="entry name" value="Solute-binding_3/MltF_N"/>
</dbReference>
<accession>A0A840FAZ0</accession>
<comment type="caution">
    <text evidence="4">The sequence shown here is derived from an EMBL/GenBank/DDBJ whole genome shotgun (WGS) entry which is preliminary data.</text>
</comment>